<dbReference type="GO" id="GO:0032259">
    <property type="term" value="P:methylation"/>
    <property type="evidence" value="ECO:0007669"/>
    <property type="project" value="UniProtKB-KW"/>
</dbReference>
<keyword evidence="7" id="KW-0234">DNA repair</keyword>
<evidence type="ECO:0000256" key="6">
    <source>
        <dbReference type="ARBA" id="ARBA00022763"/>
    </source>
</evidence>
<dbReference type="Gene3D" id="1.10.10.10">
    <property type="entry name" value="Winged helix-like DNA-binding domain superfamily/Winged helix DNA-binding domain"/>
    <property type="match status" value="1"/>
</dbReference>
<evidence type="ECO:0000256" key="4">
    <source>
        <dbReference type="ARBA" id="ARBA00022603"/>
    </source>
</evidence>
<gene>
    <name evidence="10" type="ORF">C4K88_01030</name>
</gene>
<reference evidence="10 11" key="1">
    <citation type="journal article" date="2014" name="Int. J. Syst. Evol. Microbiol.">
        <title>Arthrobacter pityocampae sp. nov., isolated from Thaumetopoea pityocampa (Lep., Thaumetopoeidae).</title>
        <authorList>
            <person name="Ince I.A."/>
            <person name="Demirbag Z."/>
            <person name="Kati H."/>
        </authorList>
    </citation>
    <scope>NUCLEOTIDE SEQUENCE [LARGE SCALE GENOMIC DNA]</scope>
    <source>
        <strain evidence="10 11">Tp2</strain>
    </source>
</reference>
<dbReference type="SUPFAM" id="SSF53155">
    <property type="entry name" value="Methylated DNA-protein cysteine methyltransferase domain"/>
    <property type="match status" value="1"/>
</dbReference>
<dbReference type="GO" id="GO:0003908">
    <property type="term" value="F:methylated-DNA-[protein]-cysteine S-methyltransferase activity"/>
    <property type="evidence" value="ECO:0007669"/>
    <property type="project" value="UniProtKB-EC"/>
</dbReference>
<feature type="domain" description="Methylated-DNA-[protein]-cysteine S-methyltransferase DNA binding" evidence="9">
    <location>
        <begin position="132"/>
        <end position="211"/>
    </location>
</feature>
<evidence type="ECO:0000256" key="7">
    <source>
        <dbReference type="ARBA" id="ARBA00023204"/>
    </source>
</evidence>
<dbReference type="PANTHER" id="PTHR10815">
    <property type="entry name" value="METHYLATED-DNA--PROTEIN-CYSTEINE METHYLTRANSFERASE"/>
    <property type="match status" value="1"/>
</dbReference>
<keyword evidence="6" id="KW-0227">DNA damage</keyword>
<evidence type="ECO:0000313" key="10">
    <source>
        <dbReference type="EMBL" id="PPB50512.1"/>
    </source>
</evidence>
<dbReference type="EMBL" id="PRKW01000001">
    <property type="protein sequence ID" value="PPB50512.1"/>
    <property type="molecule type" value="Genomic_DNA"/>
</dbReference>
<dbReference type="InterPro" id="IPR014048">
    <property type="entry name" value="MethylDNA_cys_MeTrfase_DNA-bd"/>
</dbReference>
<dbReference type="GO" id="GO:0006281">
    <property type="term" value="P:DNA repair"/>
    <property type="evidence" value="ECO:0007669"/>
    <property type="project" value="UniProtKB-KW"/>
</dbReference>
<protein>
    <recommendedName>
        <fullName evidence="3">methylated-DNA--[protein]-cysteine S-methyltransferase</fullName>
        <ecNumber evidence="3">2.1.1.63</ecNumber>
    </recommendedName>
</protein>
<sequence>MTAPHPSDPETDRWHHEIQSPVGALVIVAGLQPGPGIRAATNTDNGTGTGTVAIVGLYHAGHSPAPAPAHLGLRILTDDVREWDAPTTTSDSAVAPPAPVVDLLLRADQELAEYFAGSRRTFDLPLALHGTEFQQQVWAEVGAIPYGGTRSYRDIAVRLGNPRMGRAIGAAVRSNPVSIIVPGHRVVSSTGAVIGYAAGTGAKTALLELEADHRDDPGPGAPG</sequence>
<evidence type="ECO:0000259" key="9">
    <source>
        <dbReference type="Pfam" id="PF01035"/>
    </source>
</evidence>
<dbReference type="OrthoDB" id="9802228at2"/>
<evidence type="ECO:0000313" key="11">
    <source>
        <dbReference type="Proteomes" id="UP000239297"/>
    </source>
</evidence>
<comment type="catalytic activity">
    <reaction evidence="1">
        <text>a 4-O-methyl-thymidine in DNA + L-cysteinyl-[protein] = a thymidine in DNA + S-methyl-L-cysteinyl-[protein]</text>
        <dbReference type="Rhea" id="RHEA:53428"/>
        <dbReference type="Rhea" id="RHEA-COMP:10131"/>
        <dbReference type="Rhea" id="RHEA-COMP:10132"/>
        <dbReference type="Rhea" id="RHEA-COMP:13555"/>
        <dbReference type="Rhea" id="RHEA-COMP:13556"/>
        <dbReference type="ChEBI" id="CHEBI:29950"/>
        <dbReference type="ChEBI" id="CHEBI:82612"/>
        <dbReference type="ChEBI" id="CHEBI:137386"/>
        <dbReference type="ChEBI" id="CHEBI:137387"/>
        <dbReference type="EC" id="2.1.1.63"/>
    </reaction>
</comment>
<organism evidence="10 11">
    <name type="scientific">Arthrobacter pityocampae</name>
    <dbReference type="NCBI Taxonomy" id="547334"/>
    <lineage>
        <taxon>Bacteria</taxon>
        <taxon>Bacillati</taxon>
        <taxon>Actinomycetota</taxon>
        <taxon>Actinomycetes</taxon>
        <taxon>Micrococcales</taxon>
        <taxon>Micrococcaceae</taxon>
        <taxon>Arthrobacter</taxon>
    </lineage>
</organism>
<evidence type="ECO:0000256" key="2">
    <source>
        <dbReference type="ARBA" id="ARBA00008711"/>
    </source>
</evidence>
<evidence type="ECO:0000256" key="5">
    <source>
        <dbReference type="ARBA" id="ARBA00022679"/>
    </source>
</evidence>
<accession>A0A2S5J105</accession>
<evidence type="ECO:0000256" key="8">
    <source>
        <dbReference type="ARBA" id="ARBA00049348"/>
    </source>
</evidence>
<dbReference type="NCBIfam" id="TIGR00589">
    <property type="entry name" value="ogt"/>
    <property type="match status" value="1"/>
</dbReference>
<dbReference type="Proteomes" id="UP000239297">
    <property type="component" value="Unassembled WGS sequence"/>
</dbReference>
<keyword evidence="5 10" id="KW-0808">Transferase</keyword>
<evidence type="ECO:0000256" key="1">
    <source>
        <dbReference type="ARBA" id="ARBA00001286"/>
    </source>
</evidence>
<name>A0A2S5J105_9MICC</name>
<dbReference type="Gene3D" id="3.30.160.70">
    <property type="entry name" value="Methylated DNA-protein cysteine methyltransferase domain"/>
    <property type="match status" value="1"/>
</dbReference>
<comment type="similarity">
    <text evidence="2">Belongs to the MGMT family.</text>
</comment>
<dbReference type="InterPro" id="IPR036217">
    <property type="entry name" value="MethylDNA_cys_MeTrfase_DNAb"/>
</dbReference>
<evidence type="ECO:0000256" key="3">
    <source>
        <dbReference type="ARBA" id="ARBA00011918"/>
    </source>
</evidence>
<dbReference type="Pfam" id="PF01035">
    <property type="entry name" value="DNA_binding_1"/>
    <property type="match status" value="1"/>
</dbReference>
<dbReference type="FunFam" id="1.10.10.10:FF:000214">
    <property type="entry name" value="Methylated-DNA--protein-cysteine methyltransferase"/>
    <property type="match status" value="1"/>
</dbReference>
<dbReference type="InterPro" id="IPR036388">
    <property type="entry name" value="WH-like_DNA-bd_sf"/>
</dbReference>
<keyword evidence="11" id="KW-1185">Reference proteome</keyword>
<dbReference type="AlphaFoldDB" id="A0A2S5J105"/>
<dbReference type="CDD" id="cd06445">
    <property type="entry name" value="ATase"/>
    <property type="match status" value="1"/>
</dbReference>
<proteinExistence type="inferred from homology"/>
<comment type="catalytic activity">
    <reaction evidence="8">
        <text>a 6-O-methyl-2'-deoxyguanosine in DNA + L-cysteinyl-[protein] = S-methyl-L-cysteinyl-[protein] + a 2'-deoxyguanosine in DNA</text>
        <dbReference type="Rhea" id="RHEA:24000"/>
        <dbReference type="Rhea" id="RHEA-COMP:10131"/>
        <dbReference type="Rhea" id="RHEA-COMP:10132"/>
        <dbReference type="Rhea" id="RHEA-COMP:11367"/>
        <dbReference type="Rhea" id="RHEA-COMP:11368"/>
        <dbReference type="ChEBI" id="CHEBI:29950"/>
        <dbReference type="ChEBI" id="CHEBI:82612"/>
        <dbReference type="ChEBI" id="CHEBI:85445"/>
        <dbReference type="ChEBI" id="CHEBI:85448"/>
        <dbReference type="EC" id="2.1.1.63"/>
    </reaction>
</comment>
<comment type="caution">
    <text evidence="10">The sequence shown here is derived from an EMBL/GenBank/DDBJ whole genome shotgun (WGS) entry which is preliminary data.</text>
</comment>
<dbReference type="SUPFAM" id="SSF46767">
    <property type="entry name" value="Methylated DNA-protein cysteine methyltransferase, C-terminal domain"/>
    <property type="match status" value="1"/>
</dbReference>
<dbReference type="InterPro" id="IPR036631">
    <property type="entry name" value="MGMT_N_sf"/>
</dbReference>
<keyword evidence="4 10" id="KW-0489">Methyltransferase</keyword>
<dbReference type="PANTHER" id="PTHR10815:SF13">
    <property type="entry name" value="METHYLATED-DNA--PROTEIN-CYSTEINE METHYLTRANSFERASE"/>
    <property type="match status" value="1"/>
</dbReference>
<dbReference type="RefSeq" id="WP_104119786.1">
    <property type="nucleotide sequence ID" value="NZ_PRKW01000001.1"/>
</dbReference>
<dbReference type="EC" id="2.1.1.63" evidence="3"/>